<proteinExistence type="predicted"/>
<dbReference type="HOGENOM" id="CLU_2398461_0_0_9"/>
<name>A0A0E2Q3U8_STRTR</name>
<dbReference type="Proteomes" id="UP000024559">
    <property type="component" value="Chromosome"/>
</dbReference>
<dbReference type="RefSeq" id="WP_084828624.1">
    <property type="nucleotide sequence ID" value="NZ_CM002372.1"/>
</dbReference>
<organism evidence="1 2">
    <name type="scientific">Streptococcus thermophilus M17PTZA496</name>
    <dbReference type="NCBI Taxonomy" id="1433289"/>
    <lineage>
        <taxon>Bacteria</taxon>
        <taxon>Bacillati</taxon>
        <taxon>Bacillota</taxon>
        <taxon>Bacilli</taxon>
        <taxon>Lactobacillales</taxon>
        <taxon>Streptococcaceae</taxon>
        <taxon>Streptococcus</taxon>
    </lineage>
</organism>
<dbReference type="EMBL" id="AZJT01000023">
    <property type="protein sequence ID" value="ETW90634.1"/>
    <property type="molecule type" value="Genomic_DNA"/>
</dbReference>
<evidence type="ECO:0000313" key="2">
    <source>
        <dbReference type="Proteomes" id="UP000024559"/>
    </source>
</evidence>
<sequence length="93" mass="10540">MKLIKINDGYINADKIIQIYERPINPNDSDSALVTVVELEGFGTGNTGPYGELPYYYQNEVVTNEPLKEVIKLIHDLNTLNYLKNKSLIQPLT</sequence>
<gene>
    <name evidence="1" type="ORF">X841_03645</name>
</gene>
<evidence type="ECO:0000313" key="1">
    <source>
        <dbReference type="EMBL" id="ETW90634.1"/>
    </source>
</evidence>
<protein>
    <submittedName>
        <fullName evidence="1">Uncharacterized protein</fullName>
    </submittedName>
</protein>
<dbReference type="PATRIC" id="fig|1433289.7.peg.735"/>
<reference evidence="2" key="1">
    <citation type="submission" date="2013-12" db="EMBL/GenBank/DDBJ databases">
        <title>Genome sequences of Streptococcus thermophilus strains MTH17CL396 and M17PTZA496 isolated from Fontina cheese in Valle d'Aosta region (Italy).</title>
        <authorList>
            <person name="Treu L."/>
            <person name="Giacomini A."/>
            <person name="Corich V."/>
            <person name="Vendramin V."/>
            <person name="Bovo B."/>
        </authorList>
    </citation>
    <scope>NUCLEOTIDE SEQUENCE [LARGE SCALE GENOMIC DNA]</scope>
    <source>
        <strain evidence="2">M17PTZA496</strain>
    </source>
</reference>
<accession>A0A0E2Q3U8</accession>
<comment type="caution">
    <text evidence="1">The sequence shown here is derived from an EMBL/GenBank/DDBJ whole genome shotgun (WGS) entry which is preliminary data.</text>
</comment>
<dbReference type="AlphaFoldDB" id="A0A0E2Q3U8"/>